<sequence length="523" mass="56781">MKFTVRARLIIAFGLLIGIVIALGLYASVMLQKLDRITSEITGDWLPAIQDVEEINGLIADFRVREYRHVISAADQDKMETDMVANQKKITEHLDSYEKTIEEQQDRDLFNKLKADWQNYLKVNEKVIALSRAGQKDEALQVIYGESLTLYNAAREASQQLVKYNQHHVKRISNETNNLFQKSTSLLTVAIIIAALLAATAAYFISRSITKPLKEIEAAANRLAGGDFSVDDLVVKNSDEIGSLADSFNTMKKNFQTVLQQLAVTAQQLSRVAGELAGQAQQTAAGATETASTMNEIASTVEQVSANVQDISHVSETTSQHADAGSQDLQNVTRQIQTITRVTQETSAVIHELNEKSRAISQITDVITGIAEQTNLLALNAAIEAARAGEQGRGFAVVAEEVRKLAEQSALAAKDIANLINAIQAETRKAVDRMEEGSQEVVAGSVVIQEVGQKFQQIINSVQSLSAQIQDVAAAAEQMTAGVQNVAASTEQQTAAMEEVSGSAATLNKLAEELQGLVVQFKI</sequence>
<comment type="caution">
    <text evidence="7">The sequence shown here is derived from an EMBL/GenBank/DDBJ whole genome shotgun (WGS) entry which is preliminary data.</text>
</comment>
<evidence type="ECO:0000259" key="5">
    <source>
        <dbReference type="PROSITE" id="PS50111"/>
    </source>
</evidence>
<evidence type="ECO:0000259" key="6">
    <source>
        <dbReference type="PROSITE" id="PS50885"/>
    </source>
</evidence>
<evidence type="ECO:0000256" key="3">
    <source>
        <dbReference type="PROSITE-ProRule" id="PRU00284"/>
    </source>
</evidence>
<dbReference type="InterPro" id="IPR004089">
    <property type="entry name" value="MCPsignal_dom"/>
</dbReference>
<dbReference type="PROSITE" id="PS50111">
    <property type="entry name" value="CHEMOTAXIS_TRANSDUC_2"/>
    <property type="match status" value="1"/>
</dbReference>
<dbReference type="Proteomes" id="UP000009315">
    <property type="component" value="Unassembled WGS sequence"/>
</dbReference>
<dbReference type="InterPro" id="IPR047347">
    <property type="entry name" value="YvaQ-like_sensor"/>
</dbReference>
<dbReference type="AlphaFoldDB" id="K8E0X9"/>
<dbReference type="eggNOG" id="COG0840">
    <property type="taxonomic scope" value="Bacteria"/>
</dbReference>
<organism evidence="7 8">
    <name type="scientific">Desulforamulus hydrothermalis Lam5 = DSM 18033</name>
    <dbReference type="NCBI Taxonomy" id="1121428"/>
    <lineage>
        <taxon>Bacteria</taxon>
        <taxon>Bacillati</taxon>
        <taxon>Bacillota</taxon>
        <taxon>Clostridia</taxon>
        <taxon>Eubacteriales</taxon>
        <taxon>Peptococcaceae</taxon>
        <taxon>Desulforamulus</taxon>
    </lineage>
</organism>
<dbReference type="Pfam" id="PF12729">
    <property type="entry name" value="4HB_MCP_1"/>
    <property type="match status" value="1"/>
</dbReference>
<dbReference type="GO" id="GO:0006935">
    <property type="term" value="P:chemotaxis"/>
    <property type="evidence" value="ECO:0007669"/>
    <property type="project" value="UniProtKB-ARBA"/>
</dbReference>
<proteinExistence type="inferred from homology"/>
<dbReference type="Gene3D" id="6.10.340.10">
    <property type="match status" value="1"/>
</dbReference>
<dbReference type="SMART" id="SM00283">
    <property type="entry name" value="MA"/>
    <property type="match status" value="1"/>
</dbReference>
<evidence type="ECO:0000313" key="8">
    <source>
        <dbReference type="Proteomes" id="UP000009315"/>
    </source>
</evidence>
<dbReference type="PROSITE" id="PS50885">
    <property type="entry name" value="HAMP"/>
    <property type="match status" value="1"/>
</dbReference>
<dbReference type="InterPro" id="IPR024478">
    <property type="entry name" value="HlyB_4HB_MCP"/>
</dbReference>
<dbReference type="GO" id="GO:0007165">
    <property type="term" value="P:signal transduction"/>
    <property type="evidence" value="ECO:0007669"/>
    <property type="project" value="UniProtKB-KW"/>
</dbReference>
<evidence type="ECO:0000256" key="4">
    <source>
        <dbReference type="SAM" id="Phobius"/>
    </source>
</evidence>
<dbReference type="Pfam" id="PF00015">
    <property type="entry name" value="MCPsignal"/>
    <property type="match status" value="1"/>
</dbReference>
<dbReference type="EMBL" id="CAOS01000014">
    <property type="protein sequence ID" value="CCO09317.1"/>
    <property type="molecule type" value="Genomic_DNA"/>
</dbReference>
<keyword evidence="4" id="KW-1133">Transmembrane helix</keyword>
<dbReference type="CDD" id="cd19411">
    <property type="entry name" value="MCP2201-like_sensor"/>
    <property type="match status" value="1"/>
</dbReference>
<accession>K8E0X9</accession>
<dbReference type="RefSeq" id="WP_008413275.1">
    <property type="nucleotide sequence ID" value="NZ_CAOS01000014.1"/>
</dbReference>
<evidence type="ECO:0000313" key="7">
    <source>
        <dbReference type="EMBL" id="CCO09317.1"/>
    </source>
</evidence>
<keyword evidence="1 3" id="KW-0807">Transducer</keyword>
<evidence type="ECO:0000256" key="1">
    <source>
        <dbReference type="ARBA" id="ARBA00023224"/>
    </source>
</evidence>
<dbReference type="CDD" id="cd11386">
    <property type="entry name" value="MCP_signal"/>
    <property type="match status" value="1"/>
</dbReference>
<dbReference type="SMART" id="SM00304">
    <property type="entry name" value="HAMP"/>
    <property type="match status" value="2"/>
</dbReference>
<feature type="transmembrane region" description="Helical" evidence="4">
    <location>
        <begin position="6"/>
        <end position="27"/>
    </location>
</feature>
<dbReference type="Gene3D" id="1.10.287.950">
    <property type="entry name" value="Methyl-accepting chemotaxis protein"/>
    <property type="match status" value="1"/>
</dbReference>
<dbReference type="PANTHER" id="PTHR32089:SF112">
    <property type="entry name" value="LYSOZYME-LIKE PROTEIN-RELATED"/>
    <property type="match status" value="1"/>
</dbReference>
<protein>
    <submittedName>
        <fullName evidence="7">Methyl-accepting chemotaxis sensory transducer</fullName>
    </submittedName>
</protein>
<feature type="domain" description="Methyl-accepting transducer" evidence="5">
    <location>
        <begin position="258"/>
        <end position="508"/>
    </location>
</feature>
<reference evidence="7 8" key="1">
    <citation type="journal article" date="2013" name="Genome Announc.">
        <title>Genome Sequence of the Sulfate-Reducing Bacterium Desulfotomaculum hydrothermale Lam5(T).</title>
        <authorList>
            <person name="Amin O."/>
            <person name="Fardeau M.L."/>
            <person name="Valette O."/>
            <person name="Hirschler-Rea A."/>
            <person name="Barbe V."/>
            <person name="Medigue C."/>
            <person name="Vacherie B."/>
            <person name="Ollivier B."/>
            <person name="Bertin P.N."/>
            <person name="Dolla A."/>
        </authorList>
    </citation>
    <scope>NUCLEOTIDE SEQUENCE [LARGE SCALE GENOMIC DNA]</scope>
    <source>
        <strain evidence="8">Lam5 / DSM 18033</strain>
    </source>
</reference>
<dbReference type="OrthoDB" id="5392220at2"/>
<dbReference type="InterPro" id="IPR003660">
    <property type="entry name" value="HAMP_dom"/>
</dbReference>
<gene>
    <name evidence="7" type="ORF">DESHY_70103</name>
</gene>
<dbReference type="Pfam" id="PF00672">
    <property type="entry name" value="HAMP"/>
    <property type="match status" value="1"/>
</dbReference>
<feature type="transmembrane region" description="Helical" evidence="4">
    <location>
        <begin position="186"/>
        <end position="205"/>
    </location>
</feature>
<dbReference type="GO" id="GO:0016020">
    <property type="term" value="C:membrane"/>
    <property type="evidence" value="ECO:0007669"/>
    <property type="project" value="InterPro"/>
</dbReference>
<keyword evidence="4" id="KW-0812">Transmembrane</keyword>
<comment type="similarity">
    <text evidence="2">Belongs to the methyl-accepting chemotaxis (MCP) protein family.</text>
</comment>
<dbReference type="SUPFAM" id="SSF58104">
    <property type="entry name" value="Methyl-accepting chemotaxis protein (MCP) signaling domain"/>
    <property type="match status" value="1"/>
</dbReference>
<name>K8E0X9_9FIRM</name>
<feature type="domain" description="HAMP" evidence="6">
    <location>
        <begin position="207"/>
        <end position="260"/>
    </location>
</feature>
<keyword evidence="4" id="KW-0472">Membrane</keyword>
<keyword evidence="8" id="KW-1185">Reference proteome</keyword>
<evidence type="ECO:0000256" key="2">
    <source>
        <dbReference type="ARBA" id="ARBA00029447"/>
    </source>
</evidence>
<dbReference type="PANTHER" id="PTHR32089">
    <property type="entry name" value="METHYL-ACCEPTING CHEMOTAXIS PROTEIN MCPB"/>
    <property type="match status" value="1"/>
</dbReference>
<dbReference type="CDD" id="cd06225">
    <property type="entry name" value="HAMP"/>
    <property type="match status" value="1"/>
</dbReference>
<dbReference type="STRING" id="1121428.DESHY_70103"/>
<dbReference type="FunFam" id="1.10.287.950:FF:000001">
    <property type="entry name" value="Methyl-accepting chemotaxis sensory transducer"/>
    <property type="match status" value="1"/>
</dbReference>